<gene>
    <name evidence="1" type="ORF">G6011_09396</name>
</gene>
<sequence>MLLTPPPRSVLNRTNQSLYQPRLVLITPSYNHPEIASKPLAQKLAAGQANKTPTASPTAASSILTNAFVTFHGSNVRLKEADVKAVDACKIYPLSFGDRKLLSKGPKVQIIDHEGSFITDMPIALFRATSTKEMVAGTLGSPSRESSSLPQTSIISRDLHSYRATYWDLQLCSAADFLGMNVYTQHLFNWYWARLSSSYLPDYADIDAISAIQTPVGDTFFRKVMNGMAKLDHERQTPYPQDFEAYSKSNGRFGLAVEEAKKKMQKHQACVNKNNRMDAEAEHQEEADKLMYQQRQKQLKQKAATWQAKWDVQKKKDAELAARVKAKMTEPGKKKWRPDEAAYLRRVRGMNVTSC</sequence>
<name>A0AAD4IB73_9PLEO</name>
<protein>
    <submittedName>
        <fullName evidence="1">Uncharacterized protein</fullName>
    </submittedName>
</protein>
<comment type="caution">
    <text evidence="1">The sequence shown here is derived from an EMBL/GenBank/DDBJ whole genome shotgun (WGS) entry which is preliminary data.</text>
</comment>
<dbReference type="EMBL" id="JAANER010000004">
    <property type="protein sequence ID" value="KAG9191308.1"/>
    <property type="molecule type" value="Genomic_DNA"/>
</dbReference>
<reference evidence="1" key="1">
    <citation type="submission" date="2021-07" db="EMBL/GenBank/DDBJ databases">
        <title>Genome Resource of American Ginseng Black Spot Pathogen Alternaria panax.</title>
        <authorList>
            <person name="Qiu C."/>
            <person name="Wang W."/>
            <person name="Liu Z."/>
        </authorList>
    </citation>
    <scope>NUCLEOTIDE SEQUENCE</scope>
    <source>
        <strain evidence="1">BNCC115425</strain>
    </source>
</reference>
<dbReference type="AlphaFoldDB" id="A0AAD4IB73"/>
<dbReference type="Proteomes" id="UP001199106">
    <property type="component" value="Unassembled WGS sequence"/>
</dbReference>
<keyword evidence="2" id="KW-1185">Reference proteome</keyword>
<proteinExistence type="predicted"/>
<evidence type="ECO:0000313" key="1">
    <source>
        <dbReference type="EMBL" id="KAG9191308.1"/>
    </source>
</evidence>
<accession>A0AAD4IB73</accession>
<organism evidence="1 2">
    <name type="scientific">Alternaria panax</name>
    <dbReference type="NCBI Taxonomy" id="48097"/>
    <lineage>
        <taxon>Eukaryota</taxon>
        <taxon>Fungi</taxon>
        <taxon>Dikarya</taxon>
        <taxon>Ascomycota</taxon>
        <taxon>Pezizomycotina</taxon>
        <taxon>Dothideomycetes</taxon>
        <taxon>Pleosporomycetidae</taxon>
        <taxon>Pleosporales</taxon>
        <taxon>Pleosporineae</taxon>
        <taxon>Pleosporaceae</taxon>
        <taxon>Alternaria</taxon>
        <taxon>Alternaria sect. Panax</taxon>
    </lineage>
</organism>
<evidence type="ECO:0000313" key="2">
    <source>
        <dbReference type="Proteomes" id="UP001199106"/>
    </source>
</evidence>